<reference evidence="2" key="1">
    <citation type="submission" date="2015-07" db="EMBL/GenBank/DDBJ databases">
        <title>Adaptation to a free-living lifestyle via gene acquisitions in the diplomonad Trepomonas sp. PC1.</title>
        <authorList>
            <person name="Xu F."/>
            <person name="Jerlstrom-Hultqvist J."/>
            <person name="Kolisko M."/>
            <person name="Simpson A.G.B."/>
            <person name="Roger A.J."/>
            <person name="Svard S.G."/>
            <person name="Andersson J.O."/>
        </authorList>
    </citation>
    <scope>NUCLEOTIDE SEQUENCE</scope>
    <source>
        <strain evidence="2">PC1</strain>
    </source>
</reference>
<dbReference type="EMBL" id="GDID01000436">
    <property type="protein sequence ID" value="JAP96170.1"/>
    <property type="molecule type" value="Transcribed_RNA"/>
</dbReference>
<dbReference type="Gene3D" id="3.40.50.300">
    <property type="entry name" value="P-loop containing nucleotide triphosphate hydrolases"/>
    <property type="match status" value="1"/>
</dbReference>
<feature type="non-terminal residue" evidence="2">
    <location>
        <position position="85"/>
    </location>
</feature>
<protein>
    <submittedName>
        <fullName evidence="2">Nonsense-mediated mRNA decay protein</fullName>
    </submittedName>
</protein>
<accession>A0A146KHE4</accession>
<sequence>IVKKLSTFKKISQQCTGNAYQIYQQIYTQLFNQAHVIVSTCCNIGDNKFAERSFSFCLLDESSQCIECEQLIPIVRRAQQLVLVG</sequence>
<gene>
    <name evidence="2" type="ORF">TPC1_10583</name>
</gene>
<feature type="domain" description="DNA2/NAM7 helicase helicase" evidence="1">
    <location>
        <begin position="5"/>
        <end position="85"/>
    </location>
</feature>
<organism evidence="2">
    <name type="scientific">Trepomonas sp. PC1</name>
    <dbReference type="NCBI Taxonomy" id="1076344"/>
    <lineage>
        <taxon>Eukaryota</taxon>
        <taxon>Metamonada</taxon>
        <taxon>Diplomonadida</taxon>
        <taxon>Hexamitidae</taxon>
        <taxon>Hexamitinae</taxon>
        <taxon>Trepomonas</taxon>
    </lineage>
</organism>
<name>A0A146KHE4_9EUKA</name>
<dbReference type="InterPro" id="IPR041677">
    <property type="entry name" value="DNA2/NAM7_AAA_11"/>
</dbReference>
<feature type="non-terminal residue" evidence="2">
    <location>
        <position position="1"/>
    </location>
</feature>
<dbReference type="AlphaFoldDB" id="A0A146KHE4"/>
<dbReference type="GO" id="GO:0004386">
    <property type="term" value="F:helicase activity"/>
    <property type="evidence" value="ECO:0007669"/>
    <property type="project" value="InterPro"/>
</dbReference>
<dbReference type="InterPro" id="IPR027417">
    <property type="entry name" value="P-loop_NTPase"/>
</dbReference>
<evidence type="ECO:0000313" key="2">
    <source>
        <dbReference type="EMBL" id="JAP96170.1"/>
    </source>
</evidence>
<evidence type="ECO:0000259" key="1">
    <source>
        <dbReference type="Pfam" id="PF13086"/>
    </source>
</evidence>
<dbReference type="Pfam" id="PF13086">
    <property type="entry name" value="AAA_11"/>
    <property type="match status" value="1"/>
</dbReference>
<proteinExistence type="predicted"/>